<dbReference type="Proteomes" id="UP000198582">
    <property type="component" value="Unassembled WGS sequence"/>
</dbReference>
<reference evidence="2 3" key="1">
    <citation type="submission" date="2016-10" db="EMBL/GenBank/DDBJ databases">
        <authorList>
            <person name="de Groot N.N."/>
        </authorList>
    </citation>
    <scope>NUCLEOTIDE SEQUENCE [LARGE SCALE GENOMIC DNA]</scope>
    <source>
        <strain evidence="2 3">DSM 44993</strain>
    </source>
</reference>
<feature type="transmembrane region" description="Helical" evidence="1">
    <location>
        <begin position="109"/>
        <end position="130"/>
    </location>
</feature>
<feature type="transmembrane region" description="Helical" evidence="1">
    <location>
        <begin position="164"/>
        <end position="184"/>
    </location>
</feature>
<dbReference type="OrthoDB" id="3627757at2"/>
<dbReference type="RefSeq" id="WP_091620160.1">
    <property type="nucleotide sequence ID" value="NZ_FOEF01000011.1"/>
</dbReference>
<protein>
    <submittedName>
        <fullName evidence="2">Uncharacterized protein</fullName>
    </submittedName>
</protein>
<dbReference type="EMBL" id="FOEF01000011">
    <property type="protein sequence ID" value="SEP47402.1"/>
    <property type="molecule type" value="Genomic_DNA"/>
</dbReference>
<feature type="transmembrane region" description="Helical" evidence="1">
    <location>
        <begin position="83"/>
        <end position="103"/>
    </location>
</feature>
<keyword evidence="1" id="KW-0812">Transmembrane</keyword>
<accession>A0A1H8Y5P7</accession>
<dbReference type="AlphaFoldDB" id="A0A1H8Y5P7"/>
<name>A0A1H8Y5P7_9PSEU</name>
<evidence type="ECO:0000313" key="3">
    <source>
        <dbReference type="Proteomes" id="UP000198582"/>
    </source>
</evidence>
<sequence>MTTPAQHKRDQATARVARLQEGLRAGLAGLPALADDQERTAALDRLVDQAGDLLTTEREVEAAAEQVRLARLEARRVGTQRMALYLATLPVGVGLVAGALMLFGGISAVWVLLVLPLLVAGLRIALGPVGPTPLMVDRRLRAAYTGAAAGVLTAAALLDLSGVAGAVLIPLAALAAVATVLFLVQEVR</sequence>
<evidence type="ECO:0000313" key="2">
    <source>
        <dbReference type="EMBL" id="SEP47402.1"/>
    </source>
</evidence>
<gene>
    <name evidence="2" type="ORF">SAMN04489732_111120</name>
</gene>
<keyword evidence="1" id="KW-0472">Membrane</keyword>
<evidence type="ECO:0000256" key="1">
    <source>
        <dbReference type="SAM" id="Phobius"/>
    </source>
</evidence>
<keyword evidence="1" id="KW-1133">Transmembrane helix</keyword>
<proteinExistence type="predicted"/>
<organism evidence="2 3">
    <name type="scientific">Amycolatopsis saalfeldensis</name>
    <dbReference type="NCBI Taxonomy" id="394193"/>
    <lineage>
        <taxon>Bacteria</taxon>
        <taxon>Bacillati</taxon>
        <taxon>Actinomycetota</taxon>
        <taxon>Actinomycetes</taxon>
        <taxon>Pseudonocardiales</taxon>
        <taxon>Pseudonocardiaceae</taxon>
        <taxon>Amycolatopsis</taxon>
    </lineage>
</organism>
<keyword evidence="3" id="KW-1185">Reference proteome</keyword>
<feature type="transmembrane region" description="Helical" evidence="1">
    <location>
        <begin position="142"/>
        <end position="158"/>
    </location>
</feature>